<dbReference type="Gene3D" id="3.90.25.10">
    <property type="entry name" value="UDP-galactose 4-epimerase, domain 1"/>
    <property type="match status" value="1"/>
</dbReference>
<organism evidence="6">
    <name type="scientific">marine sediment metagenome</name>
    <dbReference type="NCBI Taxonomy" id="412755"/>
    <lineage>
        <taxon>unclassified sequences</taxon>
        <taxon>metagenomes</taxon>
        <taxon>ecological metagenomes</taxon>
    </lineage>
</organism>
<comment type="caution">
    <text evidence="6">The sequence shown here is derived from an EMBL/GenBank/DDBJ whole genome shotgun (WGS) entry which is preliminary data.</text>
</comment>
<name>X0WSB0_9ZZZZ</name>
<dbReference type="SUPFAM" id="SSF51735">
    <property type="entry name" value="NAD(P)-binding Rossmann-fold domains"/>
    <property type="match status" value="1"/>
</dbReference>
<evidence type="ECO:0000256" key="4">
    <source>
        <dbReference type="ARBA" id="ARBA00023239"/>
    </source>
</evidence>
<dbReference type="InterPro" id="IPR006368">
    <property type="entry name" value="GDP_Man_deHydtase"/>
</dbReference>
<feature type="domain" description="NAD(P)-binding" evidence="5">
    <location>
        <begin position="1"/>
        <end position="153"/>
    </location>
</feature>
<proteinExistence type="inferred from homology"/>
<sequence>TINYRESYNMFNCCGISFNHESERRGVEFVTRKISQGVARIKFGMSDHITLGNLNSKRDWGYAPDFVEAMWLMLQQDKPADYVIATGESHSIREFLDIAFDHIGISNWTKYVRQDSRYMRPVEIDTLTGDYSKARSVLGWTPTTSFSNIVTKMVENDLRLLGG</sequence>
<dbReference type="PANTHER" id="PTHR43715">
    <property type="entry name" value="GDP-MANNOSE 4,6-DEHYDRATASE"/>
    <property type="match status" value="1"/>
</dbReference>
<dbReference type="PANTHER" id="PTHR43715:SF1">
    <property type="entry name" value="GDP-MANNOSE 4,6 DEHYDRATASE"/>
    <property type="match status" value="1"/>
</dbReference>
<feature type="non-terminal residue" evidence="6">
    <location>
        <position position="1"/>
    </location>
</feature>
<comment type="similarity">
    <text evidence="2">Belongs to the NAD(P)-dependent epimerase/dehydratase family. GDP-mannose 4,6-dehydratase subfamily.</text>
</comment>
<dbReference type="GO" id="GO:0008446">
    <property type="term" value="F:GDP-mannose 4,6-dehydratase activity"/>
    <property type="evidence" value="ECO:0007669"/>
    <property type="project" value="UniProtKB-EC"/>
</dbReference>
<evidence type="ECO:0000256" key="2">
    <source>
        <dbReference type="ARBA" id="ARBA00009263"/>
    </source>
</evidence>
<dbReference type="EMBL" id="BARS01033462">
    <property type="protein sequence ID" value="GAG26082.1"/>
    <property type="molecule type" value="Genomic_DNA"/>
</dbReference>
<evidence type="ECO:0000256" key="1">
    <source>
        <dbReference type="ARBA" id="ARBA00001937"/>
    </source>
</evidence>
<evidence type="ECO:0000313" key="6">
    <source>
        <dbReference type="EMBL" id="GAG26082.1"/>
    </source>
</evidence>
<dbReference type="GO" id="GO:0042351">
    <property type="term" value="P:'de novo' GDP-L-fucose biosynthetic process"/>
    <property type="evidence" value="ECO:0007669"/>
    <property type="project" value="TreeGrafter"/>
</dbReference>
<evidence type="ECO:0000259" key="5">
    <source>
        <dbReference type="Pfam" id="PF16363"/>
    </source>
</evidence>
<reference evidence="6" key="1">
    <citation type="journal article" date="2014" name="Front. Microbiol.">
        <title>High frequency of phylogenetically diverse reductive dehalogenase-homologous genes in deep subseafloor sedimentary metagenomes.</title>
        <authorList>
            <person name="Kawai M."/>
            <person name="Futagami T."/>
            <person name="Toyoda A."/>
            <person name="Takaki Y."/>
            <person name="Nishi S."/>
            <person name="Hori S."/>
            <person name="Arai W."/>
            <person name="Tsubouchi T."/>
            <person name="Morono Y."/>
            <person name="Uchiyama I."/>
            <person name="Ito T."/>
            <person name="Fujiyama A."/>
            <person name="Inagaki F."/>
            <person name="Takami H."/>
        </authorList>
    </citation>
    <scope>NUCLEOTIDE SEQUENCE</scope>
    <source>
        <strain evidence="6">Expedition CK06-06</strain>
    </source>
</reference>
<keyword evidence="4" id="KW-0456">Lyase</keyword>
<gene>
    <name evidence="6" type="ORF">S01H1_51814</name>
</gene>
<dbReference type="InterPro" id="IPR036291">
    <property type="entry name" value="NAD(P)-bd_dom_sf"/>
</dbReference>
<dbReference type="Gene3D" id="3.40.50.720">
    <property type="entry name" value="NAD(P)-binding Rossmann-like Domain"/>
    <property type="match status" value="1"/>
</dbReference>
<dbReference type="Pfam" id="PF16363">
    <property type="entry name" value="GDP_Man_Dehyd"/>
    <property type="match status" value="1"/>
</dbReference>
<comment type="cofactor">
    <cofactor evidence="1">
        <name>NADP(+)</name>
        <dbReference type="ChEBI" id="CHEBI:58349"/>
    </cofactor>
</comment>
<accession>X0WSB0</accession>
<evidence type="ECO:0000256" key="3">
    <source>
        <dbReference type="ARBA" id="ARBA00011989"/>
    </source>
</evidence>
<protein>
    <recommendedName>
        <fullName evidence="3">GDP-mannose 4,6-dehydratase</fullName>
        <ecNumber evidence="3">4.2.1.47</ecNumber>
    </recommendedName>
</protein>
<dbReference type="AlphaFoldDB" id="X0WSB0"/>
<dbReference type="EC" id="4.2.1.47" evidence="3"/>
<dbReference type="InterPro" id="IPR016040">
    <property type="entry name" value="NAD(P)-bd_dom"/>
</dbReference>